<comment type="caution">
    <text evidence="1">The sequence shown here is derived from an EMBL/GenBank/DDBJ whole genome shotgun (WGS) entry which is preliminary data.</text>
</comment>
<keyword evidence="2" id="KW-1185">Reference proteome</keyword>
<dbReference type="Proteomes" id="UP000469159">
    <property type="component" value="Unassembled WGS sequence"/>
</dbReference>
<gene>
    <name evidence="1" type="ORF">GRI75_06030</name>
</gene>
<accession>A0A6I4UQP8</accession>
<name>A0A6I4UQP8_9SPHN</name>
<organism evidence="1 2">
    <name type="scientific">Croceibacterium soli</name>
    <dbReference type="NCBI Taxonomy" id="1739690"/>
    <lineage>
        <taxon>Bacteria</taxon>
        <taxon>Pseudomonadati</taxon>
        <taxon>Pseudomonadota</taxon>
        <taxon>Alphaproteobacteria</taxon>
        <taxon>Sphingomonadales</taxon>
        <taxon>Erythrobacteraceae</taxon>
        <taxon>Croceibacterium</taxon>
    </lineage>
</organism>
<evidence type="ECO:0000313" key="2">
    <source>
        <dbReference type="Proteomes" id="UP000469159"/>
    </source>
</evidence>
<dbReference type="AlphaFoldDB" id="A0A6I4UQP8"/>
<proteinExistence type="predicted"/>
<evidence type="ECO:0000313" key="1">
    <source>
        <dbReference type="EMBL" id="MXP41202.1"/>
    </source>
</evidence>
<sequence>MEIHDFVAFSWFFGRLSSDYVPVSQDFLEDRFDLLAGIGLHARWAEQLGKDF</sequence>
<dbReference type="EMBL" id="WTYK01000003">
    <property type="protein sequence ID" value="MXP41202.1"/>
    <property type="molecule type" value="Genomic_DNA"/>
</dbReference>
<protein>
    <submittedName>
        <fullName evidence="1">Uncharacterized protein</fullName>
    </submittedName>
</protein>
<reference evidence="1 2" key="1">
    <citation type="submission" date="2019-12" db="EMBL/GenBank/DDBJ databases">
        <title>Genomic-based taxomic classification of the family Erythrobacteraceae.</title>
        <authorList>
            <person name="Xu L."/>
        </authorList>
    </citation>
    <scope>NUCLEOTIDE SEQUENCE [LARGE SCALE GENOMIC DNA]</scope>
    <source>
        <strain evidence="1 2">MCCC 1K02066</strain>
    </source>
</reference>